<name>A0A3B0UUB9_9ZZZZ</name>
<dbReference type="AlphaFoldDB" id="A0A3B0UUB9"/>
<accession>A0A3B0UUB9</accession>
<feature type="non-terminal residue" evidence="1">
    <location>
        <position position="1"/>
    </location>
</feature>
<evidence type="ECO:0000313" key="1">
    <source>
        <dbReference type="EMBL" id="VAW32540.1"/>
    </source>
</evidence>
<protein>
    <submittedName>
        <fullName evidence="1">Uncharacterized protein</fullName>
    </submittedName>
</protein>
<sequence>SGQAPRDLPWRAEPEMVPLPEAGKRFHLSVEALTAALKNGRFLTWRLEHGSQYRWYLQEKASDSAQPADSQPK</sequence>
<proteinExistence type="predicted"/>
<organism evidence="1">
    <name type="scientific">hydrothermal vent metagenome</name>
    <dbReference type="NCBI Taxonomy" id="652676"/>
    <lineage>
        <taxon>unclassified sequences</taxon>
        <taxon>metagenomes</taxon>
        <taxon>ecological metagenomes</taxon>
    </lineage>
</organism>
<reference evidence="1" key="1">
    <citation type="submission" date="2018-06" db="EMBL/GenBank/DDBJ databases">
        <authorList>
            <person name="Zhirakovskaya E."/>
        </authorList>
    </citation>
    <scope>NUCLEOTIDE SEQUENCE</scope>
</reference>
<dbReference type="EMBL" id="UOEU01000368">
    <property type="protein sequence ID" value="VAW32540.1"/>
    <property type="molecule type" value="Genomic_DNA"/>
</dbReference>
<gene>
    <name evidence="1" type="ORF">MNBD_CHLOROFLEXI01-524</name>
</gene>